<evidence type="ECO:0000259" key="2">
    <source>
        <dbReference type="Pfam" id="PF23544"/>
    </source>
</evidence>
<organism evidence="3 4">
    <name type="scientific">Scytalidium lignicola</name>
    <name type="common">Hyphomycete</name>
    <dbReference type="NCBI Taxonomy" id="5539"/>
    <lineage>
        <taxon>Eukaryota</taxon>
        <taxon>Fungi</taxon>
        <taxon>Dikarya</taxon>
        <taxon>Ascomycota</taxon>
        <taxon>Pezizomycotina</taxon>
        <taxon>Leotiomycetes</taxon>
        <taxon>Leotiomycetes incertae sedis</taxon>
        <taxon>Scytalidium</taxon>
    </lineage>
</organism>
<dbReference type="AlphaFoldDB" id="A0A3E2HPI4"/>
<feature type="domain" description="AtuA-like ferredoxin-fold" evidence="2">
    <location>
        <begin position="496"/>
        <end position="599"/>
    </location>
</feature>
<reference evidence="3 4" key="1">
    <citation type="submission" date="2018-05" db="EMBL/GenBank/DDBJ databases">
        <title>Draft genome sequence of Scytalidium lignicola DSM 105466, a ubiquitous saprotrophic fungus.</title>
        <authorList>
            <person name="Buettner E."/>
            <person name="Gebauer A.M."/>
            <person name="Hofrichter M."/>
            <person name="Liers C."/>
            <person name="Kellner H."/>
        </authorList>
    </citation>
    <scope>NUCLEOTIDE SEQUENCE [LARGE SCALE GENOMIC DNA]</scope>
    <source>
        <strain evidence="3 4">DSM 105466</strain>
    </source>
</reference>
<proteinExistence type="predicted"/>
<dbReference type="EMBL" id="NCSJ02000010">
    <property type="protein sequence ID" value="RFU35284.1"/>
    <property type="molecule type" value="Genomic_DNA"/>
</dbReference>
<protein>
    <recommendedName>
        <fullName evidence="5">DUF1446-domain-containing protein</fullName>
    </recommendedName>
</protein>
<dbReference type="Proteomes" id="UP000258309">
    <property type="component" value="Unassembled WGS sequence"/>
</dbReference>
<feature type="non-terminal residue" evidence="3">
    <location>
        <position position="1"/>
    </location>
</feature>
<evidence type="ECO:0000313" key="4">
    <source>
        <dbReference type="Proteomes" id="UP000258309"/>
    </source>
</evidence>
<accession>A0A3E2HPI4</accession>
<comment type="caution">
    <text evidence="3">The sequence shown here is derived from an EMBL/GenBank/DDBJ whole genome shotgun (WGS) entry which is preliminary data.</text>
</comment>
<evidence type="ECO:0008006" key="5">
    <source>
        <dbReference type="Google" id="ProtNLM"/>
    </source>
</evidence>
<feature type="domain" description="Acyclic terpene utilisation N-terminal" evidence="1">
    <location>
        <begin position="7"/>
        <end position="453"/>
    </location>
</feature>
<dbReference type="Pfam" id="PF23544">
    <property type="entry name" value="AtuA_ferredoxin"/>
    <property type="match status" value="1"/>
</dbReference>
<dbReference type="OMA" id="HAMSRMV"/>
<dbReference type="PANTHER" id="PTHR47585:SF2">
    <property type="entry name" value="DUF1446 DOMAIN PROTEIN (AFU_ORTHOLOGUE AFUA_6G11420)"/>
    <property type="match status" value="1"/>
</dbReference>
<dbReference type="OrthoDB" id="10265871at2759"/>
<evidence type="ECO:0000259" key="1">
    <source>
        <dbReference type="Pfam" id="PF07287"/>
    </source>
</evidence>
<name>A0A3E2HPI4_SCYLI</name>
<sequence length="613" mass="67552">MSTKRNIRIGNVSGATGDHWSAMKRMVRDGNVDVITGDWLSEMNIAWNAITKKEDPSLGYEAGFLVQLEECIDDIASKGLKVVTNAGALNTIALHRKVEELCRKKGYDGKLVVASVLGDDLSNLLSQKDERKKLGLGHLDHAEMGLEEWELSSEVHCAVAYLGAQGIVAALNTGADIVICGRVTDASPVIGAAAWWYGWTAESLDELAGALIAGHLIECGPYITGANFSGFKEFLSELVDLGFGIAEILPNGSCYITKAEKAHGVVNKFNVTAQLLYELQGEMYLNPDVVADISTIHIESTSQPNKVFVHGVKGHPPPATTKVMVAANGGYQAEVTFYINGLDIPEKAQMIKQQLDHMFKDSNFSKFSVELYGTPAVDPKSQQAGTVFLRIFAQARRKEDISAPKFRDPIYALRMQSYPGYHMNLDFRTMEPKPFMEIFPSTFPVTSIDHHVNISNKTIIQIPTPTTTATYPILRPSYETSNPVDLLSFGPTEKAPLGSIVHVRSGDKANNSNVGFFVRNEDEYPWLQSFLTVERIKWLFGEDWHRGGKDGENRRVERCELPNILAVHFRILDFLDGGIASSSRVDGLGKGIGEYLRSRVVDIPISFIARGKI</sequence>
<dbReference type="Pfam" id="PF07287">
    <property type="entry name" value="AtuA"/>
    <property type="match status" value="1"/>
</dbReference>
<dbReference type="InterPro" id="IPR056362">
    <property type="entry name" value="AtuA-like_ferredoxin_dom"/>
</dbReference>
<dbReference type="InterPro" id="IPR010839">
    <property type="entry name" value="AtuA_N"/>
</dbReference>
<feature type="non-terminal residue" evidence="3">
    <location>
        <position position="613"/>
    </location>
</feature>
<gene>
    <name evidence="3" type="ORF">B7463_g1033</name>
</gene>
<evidence type="ECO:0000313" key="3">
    <source>
        <dbReference type="EMBL" id="RFU35284.1"/>
    </source>
</evidence>
<dbReference type="PANTHER" id="PTHR47585">
    <property type="match status" value="1"/>
</dbReference>
<keyword evidence="4" id="KW-1185">Reference proteome</keyword>